<evidence type="ECO:0000313" key="2">
    <source>
        <dbReference type="EMBL" id="GEL95670.1"/>
    </source>
</evidence>
<name>A0A511JCF9_9CELL</name>
<feature type="region of interest" description="Disordered" evidence="1">
    <location>
        <begin position="1"/>
        <end position="37"/>
    </location>
</feature>
<proteinExistence type="predicted"/>
<reference evidence="2 3" key="1">
    <citation type="submission" date="2019-07" db="EMBL/GenBank/DDBJ databases">
        <title>Whole genome shotgun sequence of Cellulomonas composti NBRC 100758.</title>
        <authorList>
            <person name="Hosoyama A."/>
            <person name="Uohara A."/>
            <person name="Ohji S."/>
            <person name="Ichikawa N."/>
        </authorList>
    </citation>
    <scope>NUCLEOTIDE SEQUENCE [LARGE SCALE GENOMIC DNA]</scope>
    <source>
        <strain evidence="2 3">NBRC 100758</strain>
    </source>
</reference>
<keyword evidence="3" id="KW-1185">Reference proteome</keyword>
<feature type="compositionally biased region" description="Basic and acidic residues" evidence="1">
    <location>
        <begin position="1"/>
        <end position="20"/>
    </location>
</feature>
<protein>
    <submittedName>
        <fullName evidence="2">Uncharacterized protein</fullName>
    </submittedName>
</protein>
<dbReference type="Proteomes" id="UP000321720">
    <property type="component" value="Unassembled WGS sequence"/>
</dbReference>
<evidence type="ECO:0000256" key="1">
    <source>
        <dbReference type="SAM" id="MobiDB-lite"/>
    </source>
</evidence>
<gene>
    <name evidence="2" type="ORF">CCO02nite_23280</name>
</gene>
<accession>A0A511JCF9</accession>
<sequence>MPSDRRKDGELDGGIHRTEGLDAVQAMRADASPSGSRAQERAALCAMSEVRDNARERPSMHRVRRNIGGS</sequence>
<organism evidence="2 3">
    <name type="scientific">Cellulomonas composti</name>
    <dbReference type="NCBI Taxonomy" id="266130"/>
    <lineage>
        <taxon>Bacteria</taxon>
        <taxon>Bacillati</taxon>
        <taxon>Actinomycetota</taxon>
        <taxon>Actinomycetes</taxon>
        <taxon>Micrococcales</taxon>
        <taxon>Cellulomonadaceae</taxon>
        <taxon>Cellulomonas</taxon>
    </lineage>
</organism>
<evidence type="ECO:0000313" key="3">
    <source>
        <dbReference type="Proteomes" id="UP000321720"/>
    </source>
</evidence>
<dbReference type="EMBL" id="BJWG01000010">
    <property type="protein sequence ID" value="GEL95670.1"/>
    <property type="molecule type" value="Genomic_DNA"/>
</dbReference>
<comment type="caution">
    <text evidence="2">The sequence shown here is derived from an EMBL/GenBank/DDBJ whole genome shotgun (WGS) entry which is preliminary data.</text>
</comment>
<dbReference type="AlphaFoldDB" id="A0A511JCF9"/>